<dbReference type="Proteomes" id="UP001500618">
    <property type="component" value="Unassembled WGS sequence"/>
</dbReference>
<dbReference type="RefSeq" id="WP_163569181.1">
    <property type="nucleotide sequence ID" value="NZ_BAAANY010000019.1"/>
</dbReference>
<sequence>MSRKSVPLVIGSLALAGTLVLVSAAGSLLYQSGFSLVRHSIASTLPPGCEGLRKAGLDHYWPEDIRSSRDDVRTSGLASCVWSSTQPQPDSLYLVVSVQIKRYSGRILATPAAQAHAAYEDSCHDDWELTGAPGEAAIGDEYCLDNPFGENSSRITTRVANVVIQLTVRGANWSKTGGSETIYEAEKNLVFGLIGQLKLH</sequence>
<protein>
    <submittedName>
        <fullName evidence="1">Uncharacterized protein</fullName>
    </submittedName>
</protein>
<accession>A0ABP4TRU4</accession>
<evidence type="ECO:0000313" key="1">
    <source>
        <dbReference type="EMBL" id="GAA1692366.1"/>
    </source>
</evidence>
<evidence type="ECO:0000313" key="2">
    <source>
        <dbReference type="Proteomes" id="UP001500618"/>
    </source>
</evidence>
<reference evidence="2" key="1">
    <citation type="journal article" date="2019" name="Int. J. Syst. Evol. Microbiol.">
        <title>The Global Catalogue of Microorganisms (GCM) 10K type strain sequencing project: providing services to taxonomists for standard genome sequencing and annotation.</title>
        <authorList>
            <consortium name="The Broad Institute Genomics Platform"/>
            <consortium name="The Broad Institute Genome Sequencing Center for Infectious Disease"/>
            <person name="Wu L."/>
            <person name="Ma J."/>
        </authorList>
    </citation>
    <scope>NUCLEOTIDE SEQUENCE [LARGE SCALE GENOMIC DNA]</scope>
    <source>
        <strain evidence="2">JCM 14718</strain>
    </source>
</reference>
<comment type="caution">
    <text evidence="1">The sequence shown here is derived from an EMBL/GenBank/DDBJ whole genome shotgun (WGS) entry which is preliminary data.</text>
</comment>
<gene>
    <name evidence="1" type="ORF">GCM10009765_47130</name>
</gene>
<keyword evidence="2" id="KW-1185">Reference proteome</keyword>
<organism evidence="1 2">
    <name type="scientific">Fodinicola feengrottensis</name>
    <dbReference type="NCBI Taxonomy" id="435914"/>
    <lineage>
        <taxon>Bacteria</taxon>
        <taxon>Bacillati</taxon>
        <taxon>Actinomycetota</taxon>
        <taxon>Actinomycetes</taxon>
        <taxon>Mycobacteriales</taxon>
        <taxon>Fodinicola</taxon>
    </lineage>
</organism>
<dbReference type="EMBL" id="BAAANY010000019">
    <property type="protein sequence ID" value="GAA1692366.1"/>
    <property type="molecule type" value="Genomic_DNA"/>
</dbReference>
<name>A0ABP4TRU4_9ACTN</name>
<proteinExistence type="predicted"/>